<dbReference type="EMBL" id="DVFU01000068">
    <property type="protein sequence ID" value="HIQ64793.1"/>
    <property type="molecule type" value="Genomic_DNA"/>
</dbReference>
<sequence length="100" mass="11896">MEELESEFRLLIGAYYGVQMMDGYDLKVYVLKDIQEEQKKFLREHPLPNFDIERESQIIQNGKLASKLQDALIVLNRIDASRELIHMIRTRLKEETKKDK</sequence>
<dbReference type="AlphaFoldDB" id="A0A9D0YZI3"/>
<dbReference type="Proteomes" id="UP000886725">
    <property type="component" value="Unassembled WGS sequence"/>
</dbReference>
<protein>
    <submittedName>
        <fullName evidence="1">Uncharacterized protein</fullName>
    </submittedName>
</protein>
<evidence type="ECO:0000313" key="2">
    <source>
        <dbReference type="Proteomes" id="UP000886725"/>
    </source>
</evidence>
<comment type="caution">
    <text evidence="1">The sequence shown here is derived from an EMBL/GenBank/DDBJ whole genome shotgun (WGS) entry which is preliminary data.</text>
</comment>
<name>A0A9D0YZI3_9FIRM</name>
<accession>A0A9D0YZI3</accession>
<reference evidence="1" key="1">
    <citation type="submission" date="2020-10" db="EMBL/GenBank/DDBJ databases">
        <authorList>
            <person name="Gilroy R."/>
        </authorList>
    </citation>
    <scope>NUCLEOTIDE SEQUENCE</scope>
    <source>
        <strain evidence="1">CHK165-10780</strain>
    </source>
</reference>
<organism evidence="1 2">
    <name type="scientific">Candidatus Faecenecus gallistercoris</name>
    <dbReference type="NCBI Taxonomy" id="2840793"/>
    <lineage>
        <taxon>Bacteria</taxon>
        <taxon>Bacillati</taxon>
        <taxon>Bacillota</taxon>
        <taxon>Bacillota incertae sedis</taxon>
        <taxon>Candidatus Faecenecus</taxon>
    </lineage>
</organism>
<gene>
    <name evidence="1" type="ORF">IAC85_03550</name>
</gene>
<evidence type="ECO:0000313" key="1">
    <source>
        <dbReference type="EMBL" id="HIQ64793.1"/>
    </source>
</evidence>
<reference evidence="1" key="2">
    <citation type="journal article" date="2021" name="PeerJ">
        <title>Extensive microbial diversity within the chicken gut microbiome revealed by metagenomics and culture.</title>
        <authorList>
            <person name="Gilroy R."/>
            <person name="Ravi A."/>
            <person name="Getino M."/>
            <person name="Pursley I."/>
            <person name="Horton D.L."/>
            <person name="Alikhan N.F."/>
            <person name="Baker D."/>
            <person name="Gharbi K."/>
            <person name="Hall N."/>
            <person name="Watson M."/>
            <person name="Adriaenssens E.M."/>
            <person name="Foster-Nyarko E."/>
            <person name="Jarju S."/>
            <person name="Secka A."/>
            <person name="Antonio M."/>
            <person name="Oren A."/>
            <person name="Chaudhuri R.R."/>
            <person name="La Ragione R."/>
            <person name="Hildebrand F."/>
            <person name="Pallen M.J."/>
        </authorList>
    </citation>
    <scope>NUCLEOTIDE SEQUENCE</scope>
    <source>
        <strain evidence="1">CHK165-10780</strain>
    </source>
</reference>
<proteinExistence type="predicted"/>